<evidence type="ECO:0000256" key="1">
    <source>
        <dbReference type="ARBA" id="ARBA00009986"/>
    </source>
</evidence>
<comment type="similarity">
    <text evidence="1">Belongs to the aldehyde dehydrogenase family.</text>
</comment>
<protein>
    <submittedName>
        <fullName evidence="4">Uncharacterized protein ALD3</fullName>
    </submittedName>
</protein>
<keyword evidence="5" id="KW-1185">Reference proteome</keyword>
<feature type="domain" description="Aldehyde dehydrogenase" evidence="3">
    <location>
        <begin position="42"/>
        <end position="376"/>
    </location>
</feature>
<evidence type="ECO:0000313" key="5">
    <source>
        <dbReference type="Proteomes" id="UP000002729"/>
    </source>
</evidence>
<dbReference type="eggNOG" id="KOG2450">
    <property type="taxonomic scope" value="Eukaryota"/>
</dbReference>
<dbReference type="InParanoid" id="F0XWZ4"/>
<dbReference type="KEGG" id="aaf:AURANDRAFT_58605"/>
<dbReference type="GO" id="GO:0016620">
    <property type="term" value="F:oxidoreductase activity, acting on the aldehyde or oxo group of donors, NAD or NADP as acceptor"/>
    <property type="evidence" value="ECO:0007669"/>
    <property type="project" value="InterPro"/>
</dbReference>
<dbReference type="InterPro" id="IPR016163">
    <property type="entry name" value="Ald_DH_C"/>
</dbReference>
<dbReference type="GeneID" id="20222625"/>
<dbReference type="Gene3D" id="3.40.605.10">
    <property type="entry name" value="Aldehyde Dehydrogenase, Chain A, domain 1"/>
    <property type="match status" value="1"/>
</dbReference>
<dbReference type="OrthoDB" id="310895at2759"/>
<dbReference type="InterPro" id="IPR016162">
    <property type="entry name" value="Ald_DH_N"/>
</dbReference>
<dbReference type="Proteomes" id="UP000002729">
    <property type="component" value="Unassembled WGS sequence"/>
</dbReference>
<proteinExistence type="inferred from homology"/>
<dbReference type="AlphaFoldDB" id="F0XWZ4"/>
<dbReference type="FunFam" id="3.40.605.10:FF:000007">
    <property type="entry name" value="NAD/NADP-dependent betaine aldehyde dehydrogenase"/>
    <property type="match status" value="1"/>
</dbReference>
<dbReference type="OMA" id="NHTPFTG"/>
<reference evidence="4 5" key="1">
    <citation type="journal article" date="2011" name="Proc. Natl. Acad. Sci. U.S.A.">
        <title>Niche of harmful alga Aureococcus anophagefferens revealed through ecogenomics.</title>
        <authorList>
            <person name="Gobler C.J."/>
            <person name="Berry D.L."/>
            <person name="Dyhrman S.T."/>
            <person name="Wilhelm S.W."/>
            <person name="Salamov A."/>
            <person name="Lobanov A.V."/>
            <person name="Zhang Y."/>
            <person name="Collier J.L."/>
            <person name="Wurch L.L."/>
            <person name="Kustka A.B."/>
            <person name="Dill B.D."/>
            <person name="Shah M."/>
            <person name="VerBerkmoes N.C."/>
            <person name="Kuo A."/>
            <person name="Terry A."/>
            <person name="Pangilinan J."/>
            <person name="Lindquist E.A."/>
            <person name="Lucas S."/>
            <person name="Paulsen I.T."/>
            <person name="Hattenrath-Lehmann T.K."/>
            <person name="Talmage S.C."/>
            <person name="Walker E.A."/>
            <person name="Koch F."/>
            <person name="Burson A.M."/>
            <person name="Marcoval M.A."/>
            <person name="Tang Y.Z."/>
            <person name="Lecleir G.R."/>
            <person name="Coyne K.J."/>
            <person name="Berg G.M."/>
            <person name="Bertrand E.M."/>
            <person name="Saito M.A."/>
            <person name="Gladyshev V.N."/>
            <person name="Grigoriev I.V."/>
        </authorList>
    </citation>
    <scope>NUCLEOTIDE SEQUENCE [LARGE SCALE GENOMIC DNA]</scope>
    <source>
        <strain evidence="5">CCMP 1984</strain>
    </source>
</reference>
<evidence type="ECO:0000313" key="4">
    <source>
        <dbReference type="EMBL" id="EGB12859.1"/>
    </source>
</evidence>
<dbReference type="SUPFAM" id="SSF53720">
    <property type="entry name" value="ALDH-like"/>
    <property type="match status" value="1"/>
</dbReference>
<dbReference type="FunFam" id="3.40.309.10:FF:000009">
    <property type="entry name" value="Aldehyde dehydrogenase A"/>
    <property type="match status" value="1"/>
</dbReference>
<keyword evidence="2" id="KW-0560">Oxidoreductase</keyword>
<sequence length="543" mass="55525">MMFRAAATGARRASTLAASTATGAHWPCWIDNADAEAVGGATLPLENPATGRVVGSCAAGDAATIDAAVASSAAAFPGWRDLGAIGRGRVLRRAADLLRRDLPDIVDLETLHTGRPAREYVAQLGRVPEWLEYHASLAETSEGSVPPFGGDGDHLCYVERAPLGVCGLVTPFNHPLLIAAKKLAPCLATGNVAVVKAPEAAPGAVVVLARLLADAGAPPGVANVVPGLGPDAALPLARHESVARVDFTGGPAGGAAVGGAAGARGISYTAELGGHAPVLVFDDADVDEAVDGAAFAAFVASGQTCVSAKRVLVQRSVADEFAEKFARKAASLAVGDPFDASTAIGPLVSRKSLDGAVAHVAAAEAAGARVVAGGYQGSTRERNSQLQRLISRPFFTRGYAPALPGALAGGHFYAPTILADATPAMACFQEECFAPVVALAAFDDEADAVRLANANAHGLGAGVWTRDVRRAHRVARGLRSGVVWVNAHHRNAPDAPWGGFGKSGVGRENGRDAQREYTAAKTTVVRTADAKEDWFAGAGARYG</sequence>
<name>F0XWZ4_AURAN</name>
<dbReference type="RefSeq" id="XP_009032490.1">
    <property type="nucleotide sequence ID" value="XM_009034242.1"/>
</dbReference>
<accession>F0XWZ4</accession>
<dbReference type="Pfam" id="PF00171">
    <property type="entry name" value="Aldedh"/>
    <property type="match status" value="2"/>
</dbReference>
<organism evidence="5">
    <name type="scientific">Aureococcus anophagefferens</name>
    <name type="common">Harmful bloom alga</name>
    <dbReference type="NCBI Taxonomy" id="44056"/>
    <lineage>
        <taxon>Eukaryota</taxon>
        <taxon>Sar</taxon>
        <taxon>Stramenopiles</taxon>
        <taxon>Ochrophyta</taxon>
        <taxon>Pelagophyceae</taxon>
        <taxon>Pelagomonadales</taxon>
        <taxon>Pelagomonadaceae</taxon>
        <taxon>Aureococcus</taxon>
    </lineage>
</organism>
<dbReference type="InterPro" id="IPR016161">
    <property type="entry name" value="Ald_DH/histidinol_DH"/>
</dbReference>
<dbReference type="InterPro" id="IPR015590">
    <property type="entry name" value="Aldehyde_DH_dom"/>
</dbReference>
<evidence type="ECO:0000256" key="2">
    <source>
        <dbReference type="ARBA" id="ARBA00023002"/>
    </source>
</evidence>
<dbReference type="EMBL" id="GL833120">
    <property type="protein sequence ID" value="EGB12859.1"/>
    <property type="molecule type" value="Genomic_DNA"/>
</dbReference>
<gene>
    <name evidence="4" type="primary">ALD3</name>
    <name evidence="4" type="ORF">AURANDRAFT_58605</name>
</gene>
<feature type="domain" description="Aldehyde dehydrogenase" evidence="3">
    <location>
        <begin position="407"/>
        <end position="522"/>
    </location>
</feature>
<evidence type="ECO:0000259" key="3">
    <source>
        <dbReference type="Pfam" id="PF00171"/>
    </source>
</evidence>
<dbReference type="Gene3D" id="3.40.309.10">
    <property type="entry name" value="Aldehyde Dehydrogenase, Chain A, domain 2"/>
    <property type="match status" value="1"/>
</dbReference>
<dbReference type="PANTHER" id="PTHR11699">
    <property type="entry name" value="ALDEHYDE DEHYDROGENASE-RELATED"/>
    <property type="match status" value="1"/>
</dbReference>